<dbReference type="RefSeq" id="WP_165767143.1">
    <property type="nucleotide sequence ID" value="NZ_CBCSCN010000001.1"/>
</dbReference>
<evidence type="ECO:0008006" key="3">
    <source>
        <dbReference type="Google" id="ProtNLM"/>
    </source>
</evidence>
<protein>
    <recommendedName>
        <fullName evidence="3">YdgA family protein</fullName>
    </recommendedName>
</protein>
<dbReference type="AlphaFoldDB" id="A0A1X7AFM7"/>
<accession>A0A1X7AFM7</accession>
<sequence length="449" mass="49074">MKKVVLASSVIVLAGVLGTPGLVGSLAKDRFDETFAKLSTPDIRIEWESYEKSWFSSKGVVNTHINLPLDPTKPPLKLDLKYQVTMNHGPVILGDGLQFGWASWNSDMTNAGELMADWPVEEMPAITQTGLINLLGDIHFQDTVSAFVLKDDEDRANIGAFTGTGMLSGENFAYEGGVEEIKVMAKKAGQDLILKKLAVTMNGIMPSDYTYGDMMPGHFGFTVDGLYAGDEYLFDKLGVFADVTLNEQKDAGDITVTYSADRVQTPELMLTHAKVEASLRNYSVEFNRAYTLALQEYMRDGGDLAKAEEQMLMVLTESFDKLMAGKPELDIANITFTLPEGTFASSANLKLDNYDITLQQLMDQHFLRSNMNFSASASADELLAKKLALIAVESQAQGQPVDEMQVEMMLGMMTATGMVTLKDNKYVSEISMKNGSAVVNGQPVPLPGA</sequence>
<reference evidence="1 2" key="1">
    <citation type="submission" date="2017-03" db="EMBL/GenBank/DDBJ databases">
        <authorList>
            <person name="Afonso C.L."/>
            <person name="Miller P.J."/>
            <person name="Scott M.A."/>
            <person name="Spackman E."/>
            <person name="Goraichik I."/>
            <person name="Dimitrov K.M."/>
            <person name="Suarez D.L."/>
            <person name="Swayne D.E."/>
        </authorList>
    </citation>
    <scope>NUCLEOTIDE SEQUENCE [LARGE SCALE GENOMIC DNA]</scope>
    <source>
        <strain evidence="1">SB41UT1</strain>
    </source>
</reference>
<evidence type="ECO:0000313" key="1">
    <source>
        <dbReference type="EMBL" id="SMA38091.1"/>
    </source>
</evidence>
<dbReference type="EMBL" id="FWPT01000002">
    <property type="protein sequence ID" value="SMA38091.1"/>
    <property type="molecule type" value="Genomic_DNA"/>
</dbReference>
<keyword evidence="2" id="KW-1185">Reference proteome</keyword>
<evidence type="ECO:0000313" key="2">
    <source>
        <dbReference type="Proteomes" id="UP000196573"/>
    </source>
</evidence>
<name>A0A1X7AFM7_9GAMM</name>
<dbReference type="Proteomes" id="UP000196573">
    <property type="component" value="Unassembled WGS sequence"/>
</dbReference>
<dbReference type="InterPro" id="IPR010352">
    <property type="entry name" value="DUF945"/>
</dbReference>
<dbReference type="Pfam" id="PF06097">
    <property type="entry name" value="DUF945"/>
    <property type="match status" value="1"/>
</dbReference>
<proteinExistence type="predicted"/>
<gene>
    <name evidence="1" type="ORF">EHSB41UT_00824</name>
</gene>
<organism evidence="1 2">
    <name type="scientific">Parendozoicomonas haliclonae</name>
    <dbReference type="NCBI Taxonomy" id="1960125"/>
    <lineage>
        <taxon>Bacteria</taxon>
        <taxon>Pseudomonadati</taxon>
        <taxon>Pseudomonadota</taxon>
        <taxon>Gammaproteobacteria</taxon>
        <taxon>Oceanospirillales</taxon>
        <taxon>Endozoicomonadaceae</taxon>
        <taxon>Parendozoicomonas</taxon>
    </lineage>
</organism>